<gene>
    <name evidence="7" type="ORF">LKD22_06305</name>
</gene>
<dbReference type="GO" id="GO:0120159">
    <property type="term" value="F:rRNA pseudouridine synthase activity"/>
    <property type="evidence" value="ECO:0007669"/>
    <property type="project" value="UniProtKB-ARBA"/>
</dbReference>
<dbReference type="PROSITE" id="PS50889">
    <property type="entry name" value="S4"/>
    <property type="match status" value="1"/>
</dbReference>
<dbReference type="NCBIfam" id="TIGR00093">
    <property type="entry name" value="pseudouridine synthase"/>
    <property type="match status" value="1"/>
</dbReference>
<dbReference type="InterPro" id="IPR050343">
    <property type="entry name" value="RsuA_PseudoU_synthase"/>
</dbReference>
<dbReference type="PANTHER" id="PTHR47683">
    <property type="entry name" value="PSEUDOURIDINE SYNTHASE FAMILY PROTEIN-RELATED"/>
    <property type="match status" value="1"/>
</dbReference>
<dbReference type="RefSeq" id="WP_227600585.1">
    <property type="nucleotide sequence ID" value="NZ_JAJEPX010000014.1"/>
</dbReference>
<dbReference type="InterPro" id="IPR002942">
    <property type="entry name" value="S4_RNA-bd"/>
</dbReference>
<dbReference type="GO" id="GO:0000455">
    <property type="term" value="P:enzyme-directed rRNA pseudouridine synthesis"/>
    <property type="evidence" value="ECO:0007669"/>
    <property type="project" value="UniProtKB-ARBA"/>
</dbReference>
<dbReference type="CDD" id="cd02553">
    <property type="entry name" value="PseudoU_synth_RsuA"/>
    <property type="match status" value="1"/>
</dbReference>
<dbReference type="GeneID" id="98660150"/>
<evidence type="ECO:0000256" key="3">
    <source>
        <dbReference type="ARBA" id="ARBA00023235"/>
    </source>
</evidence>
<dbReference type="InterPro" id="IPR000748">
    <property type="entry name" value="PsdUridine_synth_RsuA/RluB/E/F"/>
</dbReference>
<dbReference type="PROSITE" id="PS01149">
    <property type="entry name" value="PSI_RSU"/>
    <property type="match status" value="1"/>
</dbReference>
<dbReference type="GO" id="GO:0003723">
    <property type="term" value="F:RNA binding"/>
    <property type="evidence" value="ECO:0007669"/>
    <property type="project" value="UniProtKB-KW"/>
</dbReference>
<dbReference type="Pfam" id="PF00849">
    <property type="entry name" value="PseudoU_synth_2"/>
    <property type="match status" value="1"/>
</dbReference>
<dbReference type="Gene3D" id="3.10.290.10">
    <property type="entry name" value="RNA-binding S4 domain"/>
    <property type="match status" value="1"/>
</dbReference>
<comment type="caution">
    <text evidence="7">The sequence shown here is derived from an EMBL/GenBank/DDBJ whole genome shotgun (WGS) entry which is preliminary data.</text>
</comment>
<dbReference type="InterPro" id="IPR020103">
    <property type="entry name" value="PsdUridine_synth_cat_dom_sf"/>
</dbReference>
<keyword evidence="3 5" id="KW-0413">Isomerase</keyword>
<feature type="domain" description="RNA-binding S4" evidence="6">
    <location>
        <begin position="4"/>
        <end position="67"/>
    </location>
</feature>
<dbReference type="FunFam" id="3.30.70.1560:FF:000001">
    <property type="entry name" value="Pseudouridine synthase"/>
    <property type="match status" value="1"/>
</dbReference>
<evidence type="ECO:0000256" key="2">
    <source>
        <dbReference type="ARBA" id="ARBA00022884"/>
    </source>
</evidence>
<dbReference type="Pfam" id="PF01479">
    <property type="entry name" value="S4"/>
    <property type="match status" value="1"/>
</dbReference>
<dbReference type="SUPFAM" id="SSF55174">
    <property type="entry name" value="Alpha-L RNA-binding motif"/>
    <property type="match status" value="1"/>
</dbReference>
<evidence type="ECO:0000313" key="8">
    <source>
        <dbReference type="Proteomes" id="UP001298753"/>
    </source>
</evidence>
<dbReference type="Gene3D" id="3.30.70.580">
    <property type="entry name" value="Pseudouridine synthase I, catalytic domain, N-terminal subdomain"/>
    <property type="match status" value="1"/>
</dbReference>
<name>A0AAW4W1D1_9FIRM</name>
<dbReference type="CDD" id="cd00165">
    <property type="entry name" value="S4"/>
    <property type="match status" value="1"/>
</dbReference>
<reference evidence="7 8" key="1">
    <citation type="submission" date="2021-10" db="EMBL/GenBank/DDBJ databases">
        <title>Anaerobic single-cell dispensing facilitates the cultivation of human gut bacteria.</title>
        <authorList>
            <person name="Afrizal A."/>
        </authorList>
    </citation>
    <scope>NUCLEOTIDE SEQUENCE [LARGE SCALE GENOMIC DNA]</scope>
    <source>
        <strain evidence="7 8">CLA-AA-H270</strain>
    </source>
</reference>
<comment type="similarity">
    <text evidence="1 5">Belongs to the pseudouridine synthase RsuA family.</text>
</comment>
<dbReference type="InterPro" id="IPR042092">
    <property type="entry name" value="PsdUridine_s_RsuA/RluB/E/F_cat"/>
</dbReference>
<dbReference type="GO" id="GO:0005829">
    <property type="term" value="C:cytosol"/>
    <property type="evidence" value="ECO:0007669"/>
    <property type="project" value="UniProtKB-ARBA"/>
</dbReference>
<dbReference type="InterPro" id="IPR006145">
    <property type="entry name" value="PsdUridine_synth_RsuA/RluA"/>
</dbReference>
<dbReference type="Proteomes" id="UP001298753">
    <property type="component" value="Unassembled WGS sequence"/>
</dbReference>
<keyword evidence="8" id="KW-1185">Reference proteome</keyword>
<sequence length="239" mass="26781">MPQMRLDKLLSHLNCGSRKEVQALIRAGRVSVDGTVQKDPAFKVDPDRSQTAVDGTVQRYRAQRYYMLNKPMGVITASRDERHDTVLELFPAELRRGLFAVGRLDKDTEGLLLITDDGALSHALMSPNRHVEKEYEAVVDGALAADAVLRFEQGMTLRDGTECKPAKLEILETEPELRVRVTLKEGKYHQVKRMIAAVGGTVTALKRLRLGGLWLDKTLAPGEFRELTQEELEKLTSQT</sequence>
<evidence type="ECO:0000259" key="6">
    <source>
        <dbReference type="SMART" id="SM00363"/>
    </source>
</evidence>
<dbReference type="SUPFAM" id="SSF55120">
    <property type="entry name" value="Pseudouridine synthase"/>
    <property type="match status" value="1"/>
</dbReference>
<evidence type="ECO:0000256" key="5">
    <source>
        <dbReference type="RuleBase" id="RU003887"/>
    </source>
</evidence>
<protein>
    <recommendedName>
        <fullName evidence="5">Pseudouridine synthase</fullName>
        <ecNumber evidence="5">5.4.99.-</ecNumber>
    </recommendedName>
</protein>
<dbReference type="SMART" id="SM00363">
    <property type="entry name" value="S4"/>
    <property type="match status" value="1"/>
</dbReference>
<keyword evidence="2 4" id="KW-0694">RNA-binding</keyword>
<dbReference type="PANTHER" id="PTHR47683:SF4">
    <property type="entry name" value="PSEUDOURIDINE SYNTHASE"/>
    <property type="match status" value="1"/>
</dbReference>
<dbReference type="InterPro" id="IPR036986">
    <property type="entry name" value="S4_RNA-bd_sf"/>
</dbReference>
<dbReference type="Gene3D" id="3.30.70.1560">
    <property type="entry name" value="Alpha-L RNA-binding motif"/>
    <property type="match status" value="1"/>
</dbReference>
<accession>A0AAW4W1D1</accession>
<dbReference type="EMBL" id="JAJEPX010000014">
    <property type="protein sequence ID" value="MCC2176736.1"/>
    <property type="molecule type" value="Genomic_DNA"/>
</dbReference>
<dbReference type="EC" id="5.4.99.-" evidence="5"/>
<proteinExistence type="inferred from homology"/>
<dbReference type="InterPro" id="IPR018496">
    <property type="entry name" value="PsdUridine_synth_RsuA/RluB_CS"/>
</dbReference>
<organism evidence="7 8">
    <name type="scientific">Agathobaculum butyriciproducens</name>
    <dbReference type="NCBI Taxonomy" id="1628085"/>
    <lineage>
        <taxon>Bacteria</taxon>
        <taxon>Bacillati</taxon>
        <taxon>Bacillota</taxon>
        <taxon>Clostridia</taxon>
        <taxon>Eubacteriales</taxon>
        <taxon>Butyricicoccaceae</taxon>
        <taxon>Agathobaculum</taxon>
    </lineage>
</organism>
<dbReference type="InterPro" id="IPR020094">
    <property type="entry name" value="TruA/RsuA/RluB/E/F_N"/>
</dbReference>
<evidence type="ECO:0000256" key="4">
    <source>
        <dbReference type="PROSITE-ProRule" id="PRU00182"/>
    </source>
</evidence>
<dbReference type="AlphaFoldDB" id="A0AAW4W1D1"/>
<evidence type="ECO:0000256" key="1">
    <source>
        <dbReference type="ARBA" id="ARBA00008348"/>
    </source>
</evidence>
<evidence type="ECO:0000313" key="7">
    <source>
        <dbReference type="EMBL" id="MCC2176736.1"/>
    </source>
</evidence>